<dbReference type="EMBL" id="JACLAW010000017">
    <property type="protein sequence ID" value="MBC2667338.1"/>
    <property type="molecule type" value="Genomic_DNA"/>
</dbReference>
<comment type="caution">
    <text evidence="1">The sequence shown here is derived from an EMBL/GenBank/DDBJ whole genome shotgun (WGS) entry which is preliminary data.</text>
</comment>
<keyword evidence="2" id="KW-1185">Reference proteome</keyword>
<accession>A0A7X1FUR6</accession>
<name>A0A7X1FUR6_9SPHN</name>
<dbReference type="CDD" id="cd10446">
    <property type="entry name" value="GIY-YIG_unchar_1"/>
    <property type="match status" value="1"/>
</dbReference>
<dbReference type="SUPFAM" id="SSF82771">
    <property type="entry name" value="GIY-YIG endonuclease"/>
    <property type="match status" value="1"/>
</dbReference>
<dbReference type="RefSeq" id="WP_185665629.1">
    <property type="nucleotide sequence ID" value="NZ_JACLAW010000017.1"/>
</dbReference>
<proteinExistence type="predicted"/>
<dbReference type="Gene3D" id="3.40.1440.10">
    <property type="entry name" value="GIY-YIG endonuclease"/>
    <property type="match status" value="1"/>
</dbReference>
<protein>
    <submittedName>
        <fullName evidence="1">GIY-YIG nuclease family protein</fullName>
    </submittedName>
</protein>
<gene>
    <name evidence="1" type="ORF">H7F51_17605</name>
</gene>
<dbReference type="InterPro" id="IPR035901">
    <property type="entry name" value="GIY-YIG_endonuc_sf"/>
</dbReference>
<evidence type="ECO:0000313" key="2">
    <source>
        <dbReference type="Proteomes" id="UP000566813"/>
    </source>
</evidence>
<evidence type="ECO:0000313" key="1">
    <source>
        <dbReference type="EMBL" id="MBC2667338.1"/>
    </source>
</evidence>
<organism evidence="1 2">
    <name type="scientific">Novosphingobium flavum</name>
    <dbReference type="NCBI Taxonomy" id="1778672"/>
    <lineage>
        <taxon>Bacteria</taxon>
        <taxon>Pseudomonadati</taxon>
        <taxon>Pseudomonadota</taxon>
        <taxon>Alphaproteobacteria</taxon>
        <taxon>Sphingomonadales</taxon>
        <taxon>Sphingomonadaceae</taxon>
        <taxon>Novosphingobium</taxon>
    </lineage>
</organism>
<reference evidence="1 2" key="1">
    <citation type="submission" date="2020-08" db="EMBL/GenBank/DDBJ databases">
        <title>The genome sequence of type strain Novosphingobium flavum NBRC 111647.</title>
        <authorList>
            <person name="Liu Y."/>
        </authorList>
    </citation>
    <scope>NUCLEOTIDE SEQUENCE [LARGE SCALE GENOMIC DNA]</scope>
    <source>
        <strain evidence="1 2">NBRC 111647</strain>
    </source>
</reference>
<dbReference type="Proteomes" id="UP000566813">
    <property type="component" value="Unassembled WGS sequence"/>
</dbReference>
<dbReference type="AlphaFoldDB" id="A0A7X1FUR6"/>
<sequence length="289" mass="32955">MLNFRTMLELEDLDPAEVLIVRHIPREASLARVLPWLVVERPDLFLAWQQIQWASLEKAMTRARYIASFVSQDSKAGTFAGIYRIGSAQTLDYEGYCAFPGNRELEELGMSLREPDMAPCLAFDLERLRHYEDYIGRLTISWPPPFQGWWRRAKSGAFPVMAIDPESRFVRGMPDWHDLVLNWHELRSLPASWAAKLAQWRGVYFIHDVASGSGYVGSACGEDNILGRWLNYARTGHGGNAALRACDPANLSFSILQRTSPDLEVSDVVALETSWKNRLHTRRFGLNRN</sequence>